<sequence length="181" mass="21013">MSNCLSIYVPHRLKYVKKIEDNLIFHEILDPIIKVEIDFGQPSSLAQETKDEVVNLAIRSLPCDARFAEKAKSISEKQKRMSEDPRLISKQLLSLLLVLLKSNVEPNFIRNDTNLAKYLAEKVKPVFIEKLRANSIKIVFKSRWTILMKHAMEGLKVSESPFFAKEELEEIIGFLHTWRFI</sequence>
<keyword evidence="1" id="KW-1185">Reference proteome</keyword>
<accession>A0A915KZ45</accession>
<reference evidence="2" key="1">
    <citation type="submission" date="2022-11" db="UniProtKB">
        <authorList>
            <consortium name="WormBaseParasite"/>
        </authorList>
    </citation>
    <scope>IDENTIFICATION</scope>
</reference>
<organism evidence="1 2">
    <name type="scientific">Romanomermis culicivorax</name>
    <name type="common">Nematode worm</name>
    <dbReference type="NCBI Taxonomy" id="13658"/>
    <lineage>
        <taxon>Eukaryota</taxon>
        <taxon>Metazoa</taxon>
        <taxon>Ecdysozoa</taxon>
        <taxon>Nematoda</taxon>
        <taxon>Enoplea</taxon>
        <taxon>Dorylaimia</taxon>
        <taxon>Mermithida</taxon>
        <taxon>Mermithoidea</taxon>
        <taxon>Mermithidae</taxon>
        <taxon>Romanomermis</taxon>
    </lineage>
</organism>
<dbReference type="Proteomes" id="UP000887565">
    <property type="component" value="Unplaced"/>
</dbReference>
<dbReference type="WBParaSite" id="nRc.2.0.1.t44218-RA">
    <property type="protein sequence ID" value="nRc.2.0.1.t44218-RA"/>
    <property type="gene ID" value="nRc.2.0.1.g44218"/>
</dbReference>
<evidence type="ECO:0000313" key="1">
    <source>
        <dbReference type="Proteomes" id="UP000887565"/>
    </source>
</evidence>
<protein>
    <submittedName>
        <fullName evidence="2">Uncharacterized protein</fullName>
    </submittedName>
</protein>
<dbReference type="AlphaFoldDB" id="A0A915KZ45"/>
<evidence type="ECO:0000313" key="2">
    <source>
        <dbReference type="WBParaSite" id="nRc.2.0.1.t44218-RA"/>
    </source>
</evidence>
<name>A0A915KZ45_ROMCU</name>
<proteinExistence type="predicted"/>